<evidence type="ECO:0000256" key="5">
    <source>
        <dbReference type="ARBA" id="ARBA00022519"/>
    </source>
</evidence>
<keyword evidence="6 11" id="KW-0812">Transmembrane</keyword>
<evidence type="ECO:0000256" key="7">
    <source>
        <dbReference type="ARBA" id="ARBA00022989"/>
    </source>
</evidence>
<evidence type="ECO:0000256" key="3">
    <source>
        <dbReference type="ARBA" id="ARBA00022475"/>
    </source>
</evidence>
<evidence type="ECO:0000256" key="6">
    <source>
        <dbReference type="ARBA" id="ARBA00022692"/>
    </source>
</evidence>
<reference evidence="13 14" key="4">
    <citation type="journal article" date="2010" name="Environ. Microbiol.">
        <title>The bacterial genus Collimonas: mycophagy, weathering and other adaptive solutions to life in oligotrophic soil environments.</title>
        <authorList>
            <person name="Leveau J.H."/>
            <person name="Uroz S."/>
            <person name="de Boer W."/>
        </authorList>
    </citation>
    <scope>NUCLEOTIDE SEQUENCE [LARGE SCALE GENOMIC DNA]</scope>
    <source>
        <strain evidence="13 14">Ter331</strain>
    </source>
</reference>
<dbReference type="GO" id="GO:0015628">
    <property type="term" value="P:protein secretion by the type II secretion system"/>
    <property type="evidence" value="ECO:0007669"/>
    <property type="project" value="InterPro"/>
</dbReference>
<comment type="subcellular location">
    <subcellularLocation>
        <location evidence="1">Cell inner membrane</location>
        <topology evidence="1">Single-pass membrane protein</topology>
    </subcellularLocation>
</comment>
<keyword evidence="8 11" id="KW-0472">Membrane</keyword>
<feature type="transmembrane region" description="Helical" evidence="11">
    <location>
        <begin position="21"/>
        <end position="45"/>
    </location>
</feature>
<dbReference type="GO" id="GO:0015627">
    <property type="term" value="C:type II protein secretion system complex"/>
    <property type="evidence" value="ECO:0007669"/>
    <property type="project" value="InterPro"/>
</dbReference>
<reference evidence="13 14" key="3">
    <citation type="journal article" date="2008" name="FEMS Microbiol. Ecol.">
        <title>Identification and characterization of genes underlying chitinolysis in Collimonas fungivorans Ter331.</title>
        <authorList>
            <person name="Fritsche K."/>
            <person name="de Boer W."/>
            <person name="Gerards S."/>
            <person name="van den Berg M."/>
            <person name="van Veen J.A."/>
            <person name="Leveau J.H."/>
        </authorList>
    </citation>
    <scope>NUCLEOTIDE SEQUENCE [LARGE SCALE GENOMIC DNA]</scope>
    <source>
        <strain evidence="13 14">Ter331</strain>
    </source>
</reference>
<evidence type="ECO:0000256" key="9">
    <source>
        <dbReference type="ARBA" id="ARBA00025772"/>
    </source>
</evidence>
<dbReference type="KEGG" id="cfu:CFU_4057"/>
<dbReference type="Gene3D" id="3.55.40.10">
    <property type="entry name" value="minor pseudopilin epsh domain"/>
    <property type="match status" value="1"/>
</dbReference>
<evidence type="ECO:0000313" key="13">
    <source>
        <dbReference type="EMBL" id="AEK63879.1"/>
    </source>
</evidence>
<comment type="similarity">
    <text evidence="9">Belongs to the GSP H family.</text>
</comment>
<evidence type="ECO:0000256" key="2">
    <source>
        <dbReference type="ARBA" id="ARBA00021549"/>
    </source>
</evidence>
<protein>
    <recommendedName>
        <fullName evidence="2">Type II secretion system protein H</fullName>
    </recommendedName>
    <alternativeName>
        <fullName evidence="10">General secretion pathway protein H</fullName>
    </alternativeName>
</protein>
<keyword evidence="3" id="KW-1003">Cell membrane</keyword>
<organism evidence="13 14">
    <name type="scientific">Collimonas fungivorans (strain Ter331)</name>
    <dbReference type="NCBI Taxonomy" id="1005048"/>
    <lineage>
        <taxon>Bacteria</taxon>
        <taxon>Pseudomonadati</taxon>
        <taxon>Pseudomonadota</taxon>
        <taxon>Betaproteobacteria</taxon>
        <taxon>Burkholderiales</taxon>
        <taxon>Oxalobacteraceae</taxon>
        <taxon>Collimonas</taxon>
    </lineage>
</organism>
<keyword evidence="5" id="KW-0997">Cell inner membrane</keyword>
<dbReference type="GO" id="GO:0005886">
    <property type="term" value="C:plasma membrane"/>
    <property type="evidence" value="ECO:0007669"/>
    <property type="project" value="UniProtKB-SubCell"/>
</dbReference>
<reference evidence="13 14" key="1">
    <citation type="journal article" date="2004" name="Environ. Microbiol.">
        <title>Phylogeny-function analysis of (meta)genomic libraries: screening for expression of ribosomal RNA genes by large-insert library fluorescent in situ hybridization (LIL-FISH).</title>
        <authorList>
            <person name="Leveau J.H."/>
            <person name="Gerards S."/>
            <person name="de Boer W."/>
            <person name="van Veen J.A."/>
        </authorList>
    </citation>
    <scope>NUCLEOTIDE SEQUENCE [LARGE SCALE GENOMIC DNA]</scope>
    <source>
        <strain evidence="13 14">Ter331</strain>
    </source>
</reference>
<sequence length="172" mass="19186">MGSVMFAMAHRNLRQIRAGRIQGFTLLELLVVVVIAGITLGAVSLNAFRSDRQVMQNDAQRIALLLQLTREEAILRNRPTAFEADANSYRFLVREENGWQALTQDDMLRQRDFKRTPMQLSMNPAPTEASAPDTLRIIFGREPVDKPFALTMASGDSSVVIRADGVGHFAVE</sequence>
<dbReference type="NCBIfam" id="TIGR02532">
    <property type="entry name" value="IV_pilin_GFxxxE"/>
    <property type="match status" value="1"/>
</dbReference>
<keyword evidence="14" id="KW-1185">Reference proteome</keyword>
<evidence type="ECO:0000259" key="12">
    <source>
        <dbReference type="Pfam" id="PF12019"/>
    </source>
</evidence>
<evidence type="ECO:0000256" key="4">
    <source>
        <dbReference type="ARBA" id="ARBA00022481"/>
    </source>
</evidence>
<dbReference type="InterPro" id="IPR045584">
    <property type="entry name" value="Pilin-like"/>
</dbReference>
<reference evidence="13 14" key="5">
    <citation type="journal article" date="2011" name="ISME J.">
        <title>Dual transcriptional profiling of a bacterial/fungal confrontation: Collimonas fungivorans versus Aspergillus niger.</title>
        <authorList>
            <person name="Mela F."/>
            <person name="Fritsche K."/>
            <person name="de Boer W."/>
            <person name="van Veen J.A."/>
            <person name="de Graaff L.H."/>
            <person name="van den Berg M."/>
            <person name="Leveau J.H."/>
        </authorList>
    </citation>
    <scope>NUCLEOTIDE SEQUENCE [LARGE SCALE GENOMIC DNA]</scope>
    <source>
        <strain evidence="13 14">Ter331</strain>
    </source>
</reference>
<gene>
    <name evidence="13" type="primary">gspH</name>
    <name evidence="13" type="ordered locus">CFU_4057</name>
</gene>
<dbReference type="STRING" id="1005048.CFU_4057"/>
<dbReference type="Pfam" id="PF07963">
    <property type="entry name" value="N_methyl"/>
    <property type="match status" value="1"/>
</dbReference>
<dbReference type="EMBL" id="CP002745">
    <property type="protein sequence ID" value="AEK63879.1"/>
    <property type="molecule type" value="Genomic_DNA"/>
</dbReference>
<evidence type="ECO:0000313" key="14">
    <source>
        <dbReference type="Proteomes" id="UP000008392"/>
    </source>
</evidence>
<dbReference type="HOGENOM" id="CLU_113215_1_1_4"/>
<dbReference type="SUPFAM" id="SSF54523">
    <property type="entry name" value="Pili subunits"/>
    <property type="match status" value="1"/>
</dbReference>
<proteinExistence type="inferred from homology"/>
<reference evidence="13 14" key="2">
    <citation type="journal article" date="2006" name="J. Microbiol. Methods">
        <title>Genomic flank-sequencing of plasposon insertion sites for rapid identification of functional genes.</title>
        <authorList>
            <person name="Leveau J.H."/>
            <person name="Gerards S."/>
            <person name="Fritsche K."/>
            <person name="Zondag G."/>
            <person name="van Veen J.A."/>
        </authorList>
    </citation>
    <scope>NUCLEOTIDE SEQUENCE [LARGE SCALE GENOMIC DNA]</scope>
    <source>
        <strain evidence="13 14">Ter331</strain>
    </source>
</reference>
<keyword evidence="4" id="KW-0488">Methylation</keyword>
<dbReference type="Proteomes" id="UP000008392">
    <property type="component" value="Chromosome"/>
</dbReference>
<name>G0AE30_COLFT</name>
<accession>G0AE30</accession>
<dbReference type="AlphaFoldDB" id="G0AE30"/>
<dbReference type="InterPro" id="IPR022346">
    <property type="entry name" value="T2SS_GspH"/>
</dbReference>
<dbReference type="eggNOG" id="COG2165">
    <property type="taxonomic scope" value="Bacteria"/>
</dbReference>
<keyword evidence="7 11" id="KW-1133">Transmembrane helix</keyword>
<reference evidence="14" key="6">
    <citation type="submission" date="2011-05" db="EMBL/GenBank/DDBJ databases">
        <title>Complete sequence of Collimonas fungivorans Ter331.</title>
        <authorList>
            <person name="Leveau J.H."/>
        </authorList>
    </citation>
    <scope>NUCLEOTIDE SEQUENCE [LARGE SCALE GENOMIC DNA]</scope>
    <source>
        <strain evidence="14">Ter331</strain>
    </source>
</reference>
<evidence type="ECO:0000256" key="8">
    <source>
        <dbReference type="ARBA" id="ARBA00023136"/>
    </source>
</evidence>
<dbReference type="PROSITE" id="PS00409">
    <property type="entry name" value="PROKAR_NTER_METHYL"/>
    <property type="match status" value="1"/>
</dbReference>
<dbReference type="Pfam" id="PF12019">
    <property type="entry name" value="GspH"/>
    <property type="match status" value="1"/>
</dbReference>
<evidence type="ECO:0000256" key="11">
    <source>
        <dbReference type="SAM" id="Phobius"/>
    </source>
</evidence>
<feature type="domain" description="General secretion pathway GspH" evidence="12">
    <location>
        <begin position="59"/>
        <end position="164"/>
    </location>
</feature>
<evidence type="ECO:0000256" key="10">
    <source>
        <dbReference type="ARBA" id="ARBA00030775"/>
    </source>
</evidence>
<evidence type="ECO:0000256" key="1">
    <source>
        <dbReference type="ARBA" id="ARBA00004377"/>
    </source>
</evidence>
<dbReference type="InterPro" id="IPR012902">
    <property type="entry name" value="N_methyl_site"/>
</dbReference>